<reference evidence="2" key="1">
    <citation type="submission" date="2021-03" db="EMBL/GenBank/DDBJ databases">
        <title>Roseibium sp. CAU 1637 isolated from Incheon.</title>
        <authorList>
            <person name="Kim W."/>
        </authorList>
    </citation>
    <scope>NUCLEOTIDE SEQUENCE</scope>
    <source>
        <strain evidence="2">CAU 1637</strain>
    </source>
</reference>
<accession>A0A939EP71</accession>
<organism evidence="2 3">
    <name type="scientific">Roseibium limicola</name>
    <dbReference type="NCBI Taxonomy" id="2816037"/>
    <lineage>
        <taxon>Bacteria</taxon>
        <taxon>Pseudomonadati</taxon>
        <taxon>Pseudomonadota</taxon>
        <taxon>Alphaproteobacteria</taxon>
        <taxon>Hyphomicrobiales</taxon>
        <taxon>Stappiaceae</taxon>
        <taxon>Roseibium</taxon>
    </lineage>
</organism>
<dbReference type="EMBL" id="JAFLNF010000005">
    <property type="protein sequence ID" value="MBO0346047.1"/>
    <property type="molecule type" value="Genomic_DNA"/>
</dbReference>
<evidence type="ECO:0000259" key="1">
    <source>
        <dbReference type="Pfam" id="PF09343"/>
    </source>
</evidence>
<dbReference type="InterPro" id="IPR011740">
    <property type="entry name" value="DUF2460"/>
</dbReference>
<proteinExistence type="predicted"/>
<sequence length="208" mass="22547">MADFDEVQFPVIVARGASGGPERRTEIVELASGHEERNTPWADSRRSYDVGSGIRSADDLADVVAFFEARSARLRGFRFKDWSDFKSCKPSEAISDEDQLLGAADGVTTRFQLVKAYSSGGRTWTREISKPVAGSVVIAVGGAALSSGWSVDTTTGLITFDVAPASGTITAGFEFDVPCRFDTDQLQTTLRIHRLGEIRAIPIVEVRV</sequence>
<comment type="caution">
    <text evidence="2">The sequence shown here is derived from an EMBL/GenBank/DDBJ whole genome shotgun (WGS) entry which is preliminary data.</text>
</comment>
<evidence type="ECO:0000313" key="2">
    <source>
        <dbReference type="EMBL" id="MBO0346047.1"/>
    </source>
</evidence>
<dbReference type="RefSeq" id="WP_206941208.1">
    <property type="nucleotide sequence ID" value="NZ_JAFLNF010000005.1"/>
</dbReference>
<feature type="domain" description="DUF2460" evidence="1">
    <location>
        <begin position="5"/>
        <end position="207"/>
    </location>
</feature>
<name>A0A939EP71_9HYPH</name>
<evidence type="ECO:0000313" key="3">
    <source>
        <dbReference type="Proteomes" id="UP000664779"/>
    </source>
</evidence>
<dbReference type="Pfam" id="PF09343">
    <property type="entry name" value="DUF2460"/>
    <property type="match status" value="1"/>
</dbReference>
<keyword evidence="3" id="KW-1185">Reference proteome</keyword>
<dbReference type="Proteomes" id="UP000664779">
    <property type="component" value="Unassembled WGS sequence"/>
</dbReference>
<dbReference type="AlphaFoldDB" id="A0A939EP71"/>
<dbReference type="NCBIfam" id="TIGR02217">
    <property type="entry name" value="chp_TIGR02217"/>
    <property type="match status" value="1"/>
</dbReference>
<gene>
    <name evidence="2" type="ORF">J0X15_12510</name>
</gene>
<protein>
    <submittedName>
        <fullName evidence="2">DUF2460 domain-containing protein</fullName>
    </submittedName>
</protein>